<proteinExistence type="predicted"/>
<evidence type="ECO:0000313" key="2">
    <source>
        <dbReference type="Proteomes" id="UP000439903"/>
    </source>
</evidence>
<dbReference type="Proteomes" id="UP000439903">
    <property type="component" value="Unassembled WGS sequence"/>
</dbReference>
<gene>
    <name evidence="1" type="ORF">F8M41_019837</name>
</gene>
<organism evidence="1 2">
    <name type="scientific">Gigaspora margarita</name>
    <dbReference type="NCBI Taxonomy" id="4874"/>
    <lineage>
        <taxon>Eukaryota</taxon>
        <taxon>Fungi</taxon>
        <taxon>Fungi incertae sedis</taxon>
        <taxon>Mucoromycota</taxon>
        <taxon>Glomeromycotina</taxon>
        <taxon>Glomeromycetes</taxon>
        <taxon>Diversisporales</taxon>
        <taxon>Gigasporaceae</taxon>
        <taxon>Gigaspora</taxon>
    </lineage>
</organism>
<name>A0A8H4AJB5_GIGMA</name>
<protein>
    <submittedName>
        <fullName evidence="1">Uncharacterized protein</fullName>
    </submittedName>
</protein>
<dbReference type="AlphaFoldDB" id="A0A8H4AJB5"/>
<comment type="caution">
    <text evidence="1">The sequence shown here is derived from an EMBL/GenBank/DDBJ whole genome shotgun (WGS) entry which is preliminary data.</text>
</comment>
<sequence length="150" mass="18023">MGRYEESLVDYNKSLEIIRGPTSYLEFRIQELANLIKNKKKKTKNSYRFFKYLTRKGTNPEINYNLEFKKAEKQESLQENQKKEFRKIDDELENKIGEEFMENIQLILKDCEELVGWEAEIEERLKVKILLIKERDKILQIINSNDGKKL</sequence>
<dbReference type="EMBL" id="WTPW01000527">
    <property type="protein sequence ID" value="KAF0502317.1"/>
    <property type="molecule type" value="Genomic_DNA"/>
</dbReference>
<reference evidence="1 2" key="1">
    <citation type="journal article" date="2019" name="Environ. Microbiol.">
        <title>At the nexus of three kingdoms: the genome of the mycorrhizal fungus Gigaspora margarita provides insights into plant, endobacterial and fungal interactions.</title>
        <authorList>
            <person name="Venice F."/>
            <person name="Ghignone S."/>
            <person name="Salvioli di Fossalunga A."/>
            <person name="Amselem J."/>
            <person name="Novero M."/>
            <person name="Xianan X."/>
            <person name="Sedzielewska Toro K."/>
            <person name="Morin E."/>
            <person name="Lipzen A."/>
            <person name="Grigoriev I.V."/>
            <person name="Henrissat B."/>
            <person name="Martin F.M."/>
            <person name="Bonfante P."/>
        </authorList>
    </citation>
    <scope>NUCLEOTIDE SEQUENCE [LARGE SCALE GENOMIC DNA]</scope>
    <source>
        <strain evidence="1 2">BEG34</strain>
    </source>
</reference>
<dbReference type="OrthoDB" id="2490051at2759"/>
<accession>A0A8H4AJB5</accession>
<keyword evidence="2" id="KW-1185">Reference proteome</keyword>
<evidence type="ECO:0000313" key="1">
    <source>
        <dbReference type="EMBL" id="KAF0502317.1"/>
    </source>
</evidence>